<sequence length="51" mass="5868">MSLGNVSSPRSNETYFRQALEYLRAAKNIEDFRLPSPLEQYLEDYGVVLEG</sequence>
<dbReference type="OrthoDB" id="5366687at2759"/>
<keyword evidence="2" id="KW-1185">Reference proteome</keyword>
<dbReference type="Proteomes" id="UP000799778">
    <property type="component" value="Unassembled WGS sequence"/>
</dbReference>
<dbReference type="GeneID" id="54286734"/>
<name>A0A6A5X9X2_9PLEO</name>
<protein>
    <submittedName>
        <fullName evidence="1">Uncharacterized protein</fullName>
    </submittedName>
</protein>
<reference evidence="1" key="1">
    <citation type="journal article" date="2020" name="Stud. Mycol.">
        <title>101 Dothideomycetes genomes: a test case for predicting lifestyles and emergence of pathogens.</title>
        <authorList>
            <person name="Haridas S."/>
            <person name="Albert R."/>
            <person name="Binder M."/>
            <person name="Bloem J."/>
            <person name="Labutti K."/>
            <person name="Salamov A."/>
            <person name="Andreopoulos B."/>
            <person name="Baker S."/>
            <person name="Barry K."/>
            <person name="Bills G."/>
            <person name="Bluhm B."/>
            <person name="Cannon C."/>
            <person name="Castanera R."/>
            <person name="Culley D."/>
            <person name="Daum C."/>
            <person name="Ezra D."/>
            <person name="Gonzalez J."/>
            <person name="Henrissat B."/>
            <person name="Kuo A."/>
            <person name="Liang C."/>
            <person name="Lipzen A."/>
            <person name="Lutzoni F."/>
            <person name="Magnuson J."/>
            <person name="Mondo S."/>
            <person name="Nolan M."/>
            <person name="Ohm R."/>
            <person name="Pangilinan J."/>
            <person name="Park H.-J."/>
            <person name="Ramirez L."/>
            <person name="Alfaro M."/>
            <person name="Sun H."/>
            <person name="Tritt A."/>
            <person name="Yoshinaga Y."/>
            <person name="Zwiers L.-H."/>
            <person name="Turgeon B."/>
            <person name="Goodwin S."/>
            <person name="Spatafora J."/>
            <person name="Crous P."/>
            <person name="Grigoriev I."/>
        </authorList>
    </citation>
    <scope>NUCLEOTIDE SEQUENCE</scope>
    <source>
        <strain evidence="1">CBS 175.79</strain>
    </source>
</reference>
<dbReference type="RefSeq" id="XP_033378194.1">
    <property type="nucleotide sequence ID" value="XM_033529337.1"/>
</dbReference>
<dbReference type="EMBL" id="ML978077">
    <property type="protein sequence ID" value="KAF2009855.1"/>
    <property type="molecule type" value="Genomic_DNA"/>
</dbReference>
<proteinExistence type="predicted"/>
<dbReference type="AlphaFoldDB" id="A0A6A5X9X2"/>
<organism evidence="1 2">
    <name type="scientific">Aaosphaeria arxii CBS 175.79</name>
    <dbReference type="NCBI Taxonomy" id="1450172"/>
    <lineage>
        <taxon>Eukaryota</taxon>
        <taxon>Fungi</taxon>
        <taxon>Dikarya</taxon>
        <taxon>Ascomycota</taxon>
        <taxon>Pezizomycotina</taxon>
        <taxon>Dothideomycetes</taxon>
        <taxon>Pleosporomycetidae</taxon>
        <taxon>Pleosporales</taxon>
        <taxon>Pleosporales incertae sedis</taxon>
        <taxon>Aaosphaeria</taxon>
    </lineage>
</organism>
<evidence type="ECO:0000313" key="2">
    <source>
        <dbReference type="Proteomes" id="UP000799778"/>
    </source>
</evidence>
<accession>A0A6A5X9X2</accession>
<evidence type="ECO:0000313" key="1">
    <source>
        <dbReference type="EMBL" id="KAF2009855.1"/>
    </source>
</evidence>
<gene>
    <name evidence="1" type="ORF">BU24DRAFT_427885</name>
</gene>